<dbReference type="PANTHER" id="PTHR46743:SF2">
    <property type="entry name" value="TEICHOIC ACIDS EXPORT ATP-BINDING PROTEIN TAGH"/>
    <property type="match status" value="1"/>
</dbReference>
<dbReference type="InterPro" id="IPR003439">
    <property type="entry name" value="ABC_transporter-like_ATP-bd"/>
</dbReference>
<comment type="similarity">
    <text evidence="1">Belongs to the ABC transporter superfamily.</text>
</comment>
<dbReference type="AlphaFoldDB" id="A0A0G0NJV6"/>
<keyword evidence="3" id="KW-0547">Nucleotide-binding</keyword>
<evidence type="ECO:0000313" key="7">
    <source>
        <dbReference type="Proteomes" id="UP000034081"/>
    </source>
</evidence>
<dbReference type="Gene3D" id="2.70.50.60">
    <property type="entry name" value="abc- transporter (atp binding component) like domain"/>
    <property type="match status" value="1"/>
</dbReference>
<evidence type="ECO:0000256" key="2">
    <source>
        <dbReference type="ARBA" id="ARBA00022448"/>
    </source>
</evidence>
<protein>
    <recommendedName>
        <fullName evidence="5">ABC transporter domain-containing protein</fullName>
    </recommendedName>
</protein>
<accession>A0A0G0NJV6</accession>
<dbReference type="EMBL" id="LBVL01000001">
    <property type="protein sequence ID" value="KKQ86169.1"/>
    <property type="molecule type" value="Genomic_DNA"/>
</dbReference>
<reference evidence="6 7" key="1">
    <citation type="journal article" date="2015" name="Nature">
        <title>rRNA introns, odd ribosomes, and small enigmatic genomes across a large radiation of phyla.</title>
        <authorList>
            <person name="Brown C.T."/>
            <person name="Hug L.A."/>
            <person name="Thomas B.C."/>
            <person name="Sharon I."/>
            <person name="Castelle C.J."/>
            <person name="Singh A."/>
            <person name="Wilkins M.J."/>
            <person name="Williams K.H."/>
            <person name="Banfield J.F."/>
        </authorList>
    </citation>
    <scope>NUCLEOTIDE SEQUENCE [LARGE SCALE GENOMIC DNA]</scope>
</reference>
<dbReference type="InterPro" id="IPR050683">
    <property type="entry name" value="Bact_Polysacc_Export_ATP-bd"/>
</dbReference>
<dbReference type="SUPFAM" id="SSF52540">
    <property type="entry name" value="P-loop containing nucleoside triphosphate hydrolases"/>
    <property type="match status" value="1"/>
</dbReference>
<dbReference type="PROSITE" id="PS50893">
    <property type="entry name" value="ABC_TRANSPORTER_2"/>
    <property type="match status" value="1"/>
</dbReference>
<comment type="caution">
    <text evidence="6">The sequence shown here is derived from an EMBL/GenBank/DDBJ whole genome shotgun (WGS) entry which is preliminary data.</text>
</comment>
<evidence type="ECO:0000313" key="6">
    <source>
        <dbReference type="EMBL" id="KKQ86169.1"/>
    </source>
</evidence>
<gene>
    <name evidence="6" type="ORF">UT08_C0001G0035</name>
</gene>
<dbReference type="GO" id="GO:0016020">
    <property type="term" value="C:membrane"/>
    <property type="evidence" value="ECO:0007669"/>
    <property type="project" value="InterPro"/>
</dbReference>
<dbReference type="PANTHER" id="PTHR46743">
    <property type="entry name" value="TEICHOIC ACIDS EXPORT ATP-BINDING PROTEIN TAGH"/>
    <property type="match status" value="1"/>
</dbReference>
<keyword evidence="2" id="KW-0813">Transport</keyword>
<dbReference type="InterPro" id="IPR027417">
    <property type="entry name" value="P-loop_NTPase"/>
</dbReference>
<proteinExistence type="inferred from homology"/>
<dbReference type="Proteomes" id="UP000034081">
    <property type="component" value="Unassembled WGS sequence"/>
</dbReference>
<organism evidence="6 7">
    <name type="scientific">Candidatus Woesebacteria bacterium GW2011_GWB1_38_8</name>
    <dbReference type="NCBI Taxonomy" id="1618570"/>
    <lineage>
        <taxon>Bacteria</taxon>
        <taxon>Candidatus Woeseibacteriota</taxon>
    </lineage>
</organism>
<dbReference type="STRING" id="1618570.UT08_C0001G0035"/>
<evidence type="ECO:0000256" key="4">
    <source>
        <dbReference type="ARBA" id="ARBA00022840"/>
    </source>
</evidence>
<dbReference type="Pfam" id="PF14524">
    <property type="entry name" value="Wzt_C"/>
    <property type="match status" value="1"/>
</dbReference>
<dbReference type="GO" id="GO:0140359">
    <property type="term" value="F:ABC-type transporter activity"/>
    <property type="evidence" value="ECO:0007669"/>
    <property type="project" value="InterPro"/>
</dbReference>
<dbReference type="CDD" id="cd10147">
    <property type="entry name" value="Wzt_C-like"/>
    <property type="match status" value="1"/>
</dbReference>
<dbReference type="InterPro" id="IPR029439">
    <property type="entry name" value="Wzt_C"/>
</dbReference>
<feature type="domain" description="ABC transporter" evidence="5">
    <location>
        <begin position="27"/>
        <end position="256"/>
    </location>
</feature>
<dbReference type="Pfam" id="PF00005">
    <property type="entry name" value="ABC_tran"/>
    <property type="match status" value="1"/>
</dbReference>
<evidence type="ECO:0000256" key="1">
    <source>
        <dbReference type="ARBA" id="ARBA00005417"/>
    </source>
</evidence>
<dbReference type="GO" id="GO:0005524">
    <property type="term" value="F:ATP binding"/>
    <property type="evidence" value="ECO:0007669"/>
    <property type="project" value="UniProtKB-KW"/>
</dbReference>
<evidence type="ECO:0000259" key="5">
    <source>
        <dbReference type="PROSITE" id="PS50893"/>
    </source>
</evidence>
<dbReference type="Gene3D" id="3.40.50.300">
    <property type="entry name" value="P-loop containing nucleotide triphosphate hydrolases"/>
    <property type="match status" value="1"/>
</dbReference>
<keyword evidence="4" id="KW-0067">ATP-binding</keyword>
<evidence type="ECO:0000256" key="3">
    <source>
        <dbReference type="ARBA" id="ARBA00022741"/>
    </source>
</evidence>
<dbReference type="InterPro" id="IPR003593">
    <property type="entry name" value="AAA+_ATPase"/>
</dbReference>
<dbReference type="GO" id="GO:0016887">
    <property type="term" value="F:ATP hydrolysis activity"/>
    <property type="evidence" value="ECO:0007669"/>
    <property type="project" value="InterPro"/>
</dbReference>
<dbReference type="SMART" id="SM00382">
    <property type="entry name" value="AAA"/>
    <property type="match status" value="1"/>
</dbReference>
<dbReference type="InterPro" id="IPR015860">
    <property type="entry name" value="ABC_transpr_TagH-like"/>
</dbReference>
<dbReference type="PATRIC" id="fig|1618570.3.peg.35"/>
<dbReference type="CDD" id="cd03220">
    <property type="entry name" value="ABC_KpsT_Wzt"/>
    <property type="match status" value="1"/>
</dbReference>
<sequence>MKPIIEVENLSKKYRLGEIQPYYSLRDDIANLFRNPFSKNNELEKQEFWALKDVSFKVDQGEVLGVIGPNGAGKSTLLKVLSRITPPSSGKAILRGRVASLLEVGTGFNPELTGRENIYLNGAILGMTRREIRKKFNEIVDFSGVEQFLDTPVKRYSSGMYVRLAFAVAAHLESEILLIDEVLSVGDAEFQKKCLGKMESITKKQGRTIVFISHNINSVKSLCYKVILLENGIIIKIGNPKEVTDYYLFGVNKASKVLLSDRKDRRGNGKIKLINIKLSNDENKIEQFVSGKTCYVDVEIENKENILKNDIEVAIAINKIDGTRLLYMGTKIFNMKITLKPLSNVKLRCIIPDLPLEPDNYYISAEIMEAGSLEDYINDAVLVAVKNGDYYGTGKIWPFSGILSKYTWQIS</sequence>
<name>A0A0G0NJV6_9BACT</name>